<feature type="transmembrane region" description="Helical" evidence="9">
    <location>
        <begin position="265"/>
        <end position="288"/>
    </location>
</feature>
<keyword evidence="12" id="KW-1185">Reference proteome</keyword>
<dbReference type="InterPro" id="IPR029044">
    <property type="entry name" value="Nucleotide-diphossugar_trans"/>
</dbReference>
<evidence type="ECO:0000256" key="3">
    <source>
        <dbReference type="ARBA" id="ARBA00022676"/>
    </source>
</evidence>
<dbReference type="PANTHER" id="PTHR48090:SF3">
    <property type="entry name" value="UNDECAPRENYL-PHOSPHATE 4-DEOXY-4-FORMAMIDO-L-ARABINOSE TRANSFERASE"/>
    <property type="match status" value="1"/>
</dbReference>
<accession>A0A1B1BG85</accession>
<keyword evidence="2" id="KW-1003">Cell membrane</keyword>
<keyword evidence="3 11" id="KW-0328">Glycosyltransferase</keyword>
<keyword evidence="6" id="KW-0448">Lipopolysaccharide biosynthesis</keyword>
<evidence type="ECO:0000256" key="2">
    <source>
        <dbReference type="ARBA" id="ARBA00022475"/>
    </source>
</evidence>
<feature type="transmembrane region" description="Helical" evidence="9">
    <location>
        <begin position="300"/>
        <end position="325"/>
    </location>
</feature>
<dbReference type="AlphaFoldDB" id="A0A1B1BG85"/>
<evidence type="ECO:0000313" key="12">
    <source>
        <dbReference type="Proteomes" id="UP000092582"/>
    </source>
</evidence>
<evidence type="ECO:0000256" key="6">
    <source>
        <dbReference type="ARBA" id="ARBA00022985"/>
    </source>
</evidence>
<evidence type="ECO:0000313" key="11">
    <source>
        <dbReference type="EMBL" id="ANP71595.1"/>
    </source>
</evidence>
<dbReference type="InterPro" id="IPR001173">
    <property type="entry name" value="Glyco_trans_2-like"/>
</dbReference>
<dbReference type="Pfam" id="PF00535">
    <property type="entry name" value="Glycos_transf_2"/>
    <property type="match status" value="1"/>
</dbReference>
<reference evidence="11 12" key="1">
    <citation type="submission" date="2016-06" db="EMBL/GenBank/DDBJ databases">
        <title>Genome sequencing of Cryobacterium arcticum PAMC 27867.</title>
        <authorList>
            <person name="Lee J."/>
            <person name="Kim O.-S."/>
        </authorList>
    </citation>
    <scope>NUCLEOTIDE SEQUENCE [LARGE SCALE GENOMIC DNA]</scope>
    <source>
        <strain evidence="11 12">PAMC 27867</strain>
    </source>
</reference>
<evidence type="ECO:0000256" key="7">
    <source>
        <dbReference type="ARBA" id="ARBA00022989"/>
    </source>
</evidence>
<feature type="domain" description="Glycosyltransferase 2-like" evidence="10">
    <location>
        <begin position="35"/>
        <end position="162"/>
    </location>
</feature>
<dbReference type="SUPFAM" id="SSF53448">
    <property type="entry name" value="Nucleotide-diphospho-sugar transferases"/>
    <property type="match status" value="1"/>
</dbReference>
<dbReference type="InterPro" id="IPR050256">
    <property type="entry name" value="Glycosyltransferase_2"/>
</dbReference>
<name>A0A1B1BG85_9MICO</name>
<comment type="similarity">
    <text evidence="1">Belongs to the glycosyltransferase 2 family.</text>
</comment>
<evidence type="ECO:0000259" key="10">
    <source>
        <dbReference type="Pfam" id="PF00535"/>
    </source>
</evidence>
<evidence type="ECO:0000256" key="8">
    <source>
        <dbReference type="ARBA" id="ARBA00023136"/>
    </source>
</evidence>
<dbReference type="GO" id="GO:0005886">
    <property type="term" value="C:plasma membrane"/>
    <property type="evidence" value="ECO:0007669"/>
    <property type="project" value="TreeGrafter"/>
</dbReference>
<dbReference type="Proteomes" id="UP000092582">
    <property type="component" value="Chromosome 1"/>
</dbReference>
<dbReference type="KEGG" id="cart:PA27867_0626"/>
<dbReference type="EMBL" id="CP016282">
    <property type="protein sequence ID" value="ANP71595.1"/>
    <property type="molecule type" value="Genomic_DNA"/>
</dbReference>
<proteinExistence type="inferred from homology"/>
<keyword evidence="5 9" id="KW-0812">Transmembrane</keyword>
<sequence length="357" mass="38052">MQQPELPADETGRVIGSEPVTLPSAEPDVADHSISIVIPVYQGERTLAAVLGEIEPLTRLSITPDGYTFQVEEVLLVFDHGPDNSASIIRDITERYPFARGIWLSKNFGQHAATLAGMASSGGDWIVTLDEDGQHDPRAIGGMLDTAMREQASVVYAKPTNPAPHGALRNGASKAAKYLLTKLSGSGAAADYQSYRLMLGNIGRSVAAYAGSGVYLDVAIGWVAARVTTSPVELREEGERSSGYSARRLFSHFWRMILTTGTRGLRLVSGLGVIFALVGVVFAVVIFIQRLAGDIAIQGWASLSVLVLLSAGFILFSLGIIAEYIGINVNMAMGKPPYLITTDPADGPLGRTHKAAK</sequence>
<evidence type="ECO:0000256" key="1">
    <source>
        <dbReference type="ARBA" id="ARBA00006739"/>
    </source>
</evidence>
<gene>
    <name evidence="11" type="ORF">PA27867_0626</name>
</gene>
<keyword evidence="8 9" id="KW-0472">Membrane</keyword>
<evidence type="ECO:0000256" key="9">
    <source>
        <dbReference type="SAM" id="Phobius"/>
    </source>
</evidence>
<evidence type="ECO:0000256" key="5">
    <source>
        <dbReference type="ARBA" id="ARBA00022692"/>
    </source>
</evidence>
<dbReference type="PANTHER" id="PTHR48090">
    <property type="entry name" value="UNDECAPRENYL-PHOSPHATE 4-DEOXY-4-FORMAMIDO-L-ARABINOSE TRANSFERASE-RELATED"/>
    <property type="match status" value="1"/>
</dbReference>
<organism evidence="11 12">
    <name type="scientific">Cryobacterium arcticum</name>
    <dbReference type="NCBI Taxonomy" id="670052"/>
    <lineage>
        <taxon>Bacteria</taxon>
        <taxon>Bacillati</taxon>
        <taxon>Actinomycetota</taxon>
        <taxon>Actinomycetes</taxon>
        <taxon>Micrococcales</taxon>
        <taxon>Microbacteriaceae</taxon>
        <taxon>Cryobacterium</taxon>
    </lineage>
</organism>
<protein>
    <submittedName>
        <fullName evidence="11">Mannosyltransferase</fullName>
    </submittedName>
</protein>
<dbReference type="GO" id="GO:0099621">
    <property type="term" value="F:undecaprenyl-phosphate 4-deoxy-4-formamido-L-arabinose transferase activity"/>
    <property type="evidence" value="ECO:0007669"/>
    <property type="project" value="TreeGrafter"/>
</dbReference>
<dbReference type="PATRIC" id="fig|670052.7.peg.654"/>
<dbReference type="Gene3D" id="3.90.550.10">
    <property type="entry name" value="Spore Coat Polysaccharide Biosynthesis Protein SpsA, Chain A"/>
    <property type="match status" value="1"/>
</dbReference>
<keyword evidence="4 11" id="KW-0808">Transferase</keyword>
<keyword evidence="7 9" id="KW-1133">Transmembrane helix</keyword>
<dbReference type="STRING" id="670052.PA27867_0626"/>
<evidence type="ECO:0000256" key="4">
    <source>
        <dbReference type="ARBA" id="ARBA00022679"/>
    </source>
</evidence>
<dbReference type="GO" id="GO:0009103">
    <property type="term" value="P:lipopolysaccharide biosynthetic process"/>
    <property type="evidence" value="ECO:0007669"/>
    <property type="project" value="UniProtKB-KW"/>
</dbReference>